<dbReference type="EMBL" id="JACAZH010000019">
    <property type="protein sequence ID" value="KAF7346283.1"/>
    <property type="molecule type" value="Genomic_DNA"/>
</dbReference>
<reference evidence="1" key="1">
    <citation type="submission" date="2020-05" db="EMBL/GenBank/DDBJ databases">
        <title>Mycena genomes resolve the evolution of fungal bioluminescence.</title>
        <authorList>
            <person name="Tsai I.J."/>
        </authorList>
    </citation>
    <scope>NUCLEOTIDE SEQUENCE</scope>
    <source>
        <strain evidence="1">160909Yilan</strain>
    </source>
</reference>
<dbReference type="Proteomes" id="UP000623467">
    <property type="component" value="Unassembled WGS sequence"/>
</dbReference>
<proteinExistence type="predicted"/>
<evidence type="ECO:0000313" key="2">
    <source>
        <dbReference type="Proteomes" id="UP000623467"/>
    </source>
</evidence>
<keyword evidence="2" id="KW-1185">Reference proteome</keyword>
<protein>
    <submittedName>
        <fullName evidence="1">Uncharacterized protein</fullName>
    </submittedName>
</protein>
<name>A0A8H6XRQ5_9AGAR</name>
<comment type="caution">
    <text evidence="1">The sequence shown here is derived from an EMBL/GenBank/DDBJ whole genome shotgun (WGS) entry which is preliminary data.</text>
</comment>
<organism evidence="1 2">
    <name type="scientific">Mycena sanguinolenta</name>
    <dbReference type="NCBI Taxonomy" id="230812"/>
    <lineage>
        <taxon>Eukaryota</taxon>
        <taxon>Fungi</taxon>
        <taxon>Dikarya</taxon>
        <taxon>Basidiomycota</taxon>
        <taxon>Agaricomycotina</taxon>
        <taxon>Agaricomycetes</taxon>
        <taxon>Agaricomycetidae</taxon>
        <taxon>Agaricales</taxon>
        <taxon>Marasmiineae</taxon>
        <taxon>Mycenaceae</taxon>
        <taxon>Mycena</taxon>
    </lineage>
</organism>
<evidence type="ECO:0000313" key="1">
    <source>
        <dbReference type="EMBL" id="KAF7346283.1"/>
    </source>
</evidence>
<dbReference type="AlphaFoldDB" id="A0A8H6XRQ5"/>
<gene>
    <name evidence="1" type="ORF">MSAN_01855500</name>
</gene>
<sequence>MPPDERLPVECGWPQRVDMSMVSESASTSSGCNNSAIAVRPRVELSDLAYRAHQTPFRMCVPFMVSPQSPQSPLAPAARLTICICALSASVSFHPSIIGPSTIRPPTSFAGANLRGYGVNE</sequence>
<accession>A0A8H6XRQ5</accession>